<reference evidence="3 4" key="1">
    <citation type="submission" date="2016-02" db="EMBL/GenBank/DDBJ databases">
        <title>Biosynthesis of antibiotic leucinostatins and their inhibition on Phytophthora in bio-control Purpureocillium lilacinum.</title>
        <authorList>
            <person name="Wang G."/>
            <person name="Liu Z."/>
            <person name="Lin R."/>
            <person name="Li E."/>
            <person name="Mao Z."/>
            <person name="Ling J."/>
            <person name="Yin W."/>
            <person name="Xie B."/>
        </authorList>
    </citation>
    <scope>NUCLEOTIDE SEQUENCE [LARGE SCALE GENOMIC DNA]</scope>
    <source>
        <strain evidence="2">PLBJ-1</strain>
        <strain evidence="3">PLFJ-1</strain>
    </source>
</reference>
<dbReference type="EMBL" id="LSBI01000008">
    <property type="protein sequence ID" value="OAQ83125.1"/>
    <property type="molecule type" value="Genomic_DNA"/>
</dbReference>
<evidence type="ECO:0000313" key="2">
    <source>
        <dbReference type="EMBL" id="OAQ75975.1"/>
    </source>
</evidence>
<evidence type="ECO:0000313" key="3">
    <source>
        <dbReference type="EMBL" id="OAQ83125.1"/>
    </source>
</evidence>
<comment type="caution">
    <text evidence="3">The sequence shown here is derived from an EMBL/GenBank/DDBJ whole genome shotgun (WGS) entry which is preliminary data.</text>
</comment>
<protein>
    <submittedName>
        <fullName evidence="3">Uncharacterized protein</fullName>
    </submittedName>
</protein>
<name>A0A179GYQ3_PURLI</name>
<dbReference type="Proteomes" id="UP000078340">
    <property type="component" value="Unassembled WGS sequence"/>
</dbReference>
<feature type="region of interest" description="Disordered" evidence="1">
    <location>
        <begin position="33"/>
        <end position="55"/>
    </location>
</feature>
<organism evidence="3 4">
    <name type="scientific">Purpureocillium lilacinum</name>
    <name type="common">Paecilomyces lilacinus</name>
    <dbReference type="NCBI Taxonomy" id="33203"/>
    <lineage>
        <taxon>Eukaryota</taxon>
        <taxon>Fungi</taxon>
        <taxon>Dikarya</taxon>
        <taxon>Ascomycota</taxon>
        <taxon>Pezizomycotina</taxon>
        <taxon>Sordariomycetes</taxon>
        <taxon>Hypocreomycetidae</taxon>
        <taxon>Hypocreales</taxon>
        <taxon>Ophiocordycipitaceae</taxon>
        <taxon>Purpureocillium</taxon>
    </lineage>
</organism>
<dbReference type="AlphaFoldDB" id="A0A179GYQ3"/>
<evidence type="ECO:0000313" key="4">
    <source>
        <dbReference type="Proteomes" id="UP000078340"/>
    </source>
</evidence>
<dbReference type="Proteomes" id="UP000078240">
    <property type="component" value="Unassembled WGS sequence"/>
</dbReference>
<evidence type="ECO:0000256" key="1">
    <source>
        <dbReference type="SAM" id="MobiDB-lite"/>
    </source>
</evidence>
<feature type="region of interest" description="Disordered" evidence="1">
    <location>
        <begin position="97"/>
        <end position="125"/>
    </location>
</feature>
<proteinExistence type="predicted"/>
<sequence>MEIGPTWNGTAPGPALYLRTRTCALTRFRALSGNQGRSAGGRRRPSSRLPVPTGVATVTPSACPQAPGVNDHVSLPVHLSSSAATFPLACQPAFASLGSRRPRRPPSPSLLSTSPSSSPSSSRRLPRWWSEPLALLVLLLRRVPGCRRLPYRANPTSSIQSTTLIRRIHLPYSYLPCLPIAGLTTYVQALTPALCAVEPAVASALLPPSSVRTSLGPALPSYLLGPLRVRIRPASAAKAPST</sequence>
<accession>A0A179GYQ3</accession>
<gene>
    <name evidence="2" type="ORF">VFPBJ_08335</name>
    <name evidence="3" type="ORF">VFPFJ_08928</name>
</gene>
<dbReference type="EMBL" id="LSBH01000007">
    <property type="protein sequence ID" value="OAQ75975.1"/>
    <property type="molecule type" value="Genomic_DNA"/>
</dbReference>
<feature type="compositionally biased region" description="Low complexity" evidence="1">
    <location>
        <begin position="109"/>
        <end position="123"/>
    </location>
</feature>